<comment type="caution">
    <text evidence="1">The sequence shown here is derived from an EMBL/GenBank/DDBJ whole genome shotgun (WGS) entry which is preliminary data.</text>
</comment>
<gene>
    <name evidence="1" type="ORF">SPELUC_LOCUS14429</name>
</gene>
<protein>
    <submittedName>
        <fullName evidence="1">17079_t:CDS:1</fullName>
    </submittedName>
</protein>
<reference evidence="1" key="1">
    <citation type="submission" date="2021-06" db="EMBL/GenBank/DDBJ databases">
        <authorList>
            <person name="Kallberg Y."/>
            <person name="Tangrot J."/>
            <person name="Rosling A."/>
        </authorList>
    </citation>
    <scope>NUCLEOTIDE SEQUENCE</scope>
    <source>
        <strain evidence="1">28 12/20/2015</strain>
    </source>
</reference>
<name>A0ACA9QG17_9GLOM</name>
<evidence type="ECO:0000313" key="2">
    <source>
        <dbReference type="Proteomes" id="UP000789366"/>
    </source>
</evidence>
<feature type="non-terminal residue" evidence="1">
    <location>
        <position position="175"/>
    </location>
</feature>
<evidence type="ECO:0000313" key="1">
    <source>
        <dbReference type="EMBL" id="CAG8750283.1"/>
    </source>
</evidence>
<dbReference type="EMBL" id="CAJVPW010042469">
    <property type="protein sequence ID" value="CAG8750283.1"/>
    <property type="molecule type" value="Genomic_DNA"/>
</dbReference>
<dbReference type="Proteomes" id="UP000789366">
    <property type="component" value="Unassembled WGS sequence"/>
</dbReference>
<keyword evidence="2" id="KW-1185">Reference proteome</keyword>
<accession>A0ACA9QG17</accession>
<organism evidence="1 2">
    <name type="scientific">Cetraspora pellucida</name>
    <dbReference type="NCBI Taxonomy" id="1433469"/>
    <lineage>
        <taxon>Eukaryota</taxon>
        <taxon>Fungi</taxon>
        <taxon>Fungi incertae sedis</taxon>
        <taxon>Mucoromycota</taxon>
        <taxon>Glomeromycotina</taxon>
        <taxon>Glomeromycetes</taxon>
        <taxon>Diversisporales</taxon>
        <taxon>Gigasporaceae</taxon>
        <taxon>Cetraspora</taxon>
    </lineage>
</organism>
<sequence>MADITKFPDEILIHVFKYIKPLIYVILTCKTFLNVTKDSYFRTLWIFSQYGKPHALFYAVKLGPKFINIDIAKMISEKTEISRYFIQRLCLAFGLIDHKLLGYKGGIPILPQMNLTLKKWGYDLPLDIYIYFLTKANSLYKENFLLKGNDLELFHFETGGNLNIDEARGHFKLRF</sequence>
<proteinExistence type="predicted"/>